<reference evidence="4 5" key="1">
    <citation type="journal article" date="2019" name="Mar. Drugs">
        <title>Comparative Genomics and CAZyme Genome Repertoires of Marine Zobellia amurskyensis KMM 3526(T) and Zobellia laminariae KMM 3676(T).</title>
        <authorList>
            <person name="Chernysheva N."/>
            <person name="Bystritskaya E."/>
            <person name="Stenkova A."/>
            <person name="Golovkin I."/>
            <person name="Nedashkovskaya O."/>
            <person name="Isaeva M."/>
        </authorList>
    </citation>
    <scope>NUCLEOTIDE SEQUENCE [LARGE SCALE GENOMIC DNA]</scope>
    <source>
        <strain evidence="4 5">KMM 3526</strain>
    </source>
</reference>
<name>A0A7X3D2P4_9FLAO</name>
<dbReference type="Gene3D" id="3.40.50.720">
    <property type="entry name" value="NAD(P)-binding Rossmann-like Domain"/>
    <property type="match status" value="2"/>
</dbReference>
<dbReference type="AlphaFoldDB" id="A0A7X3D2P4"/>
<dbReference type="EMBL" id="RCNR01000025">
    <property type="protein sequence ID" value="MUH36798.1"/>
    <property type="molecule type" value="Genomic_DNA"/>
</dbReference>
<keyword evidence="4" id="KW-0670">Pyruvate</keyword>
<dbReference type="InterPro" id="IPR036291">
    <property type="entry name" value="NAD(P)-bd_dom_sf"/>
</dbReference>
<dbReference type="SUPFAM" id="SSF52283">
    <property type="entry name" value="Formate/glycerate dehydrogenase catalytic domain-like"/>
    <property type="match status" value="1"/>
</dbReference>
<keyword evidence="2" id="KW-0520">NAD</keyword>
<feature type="domain" description="D-isomer specific 2-hydroxyacid dehydrogenase NAD-binding" evidence="3">
    <location>
        <begin position="101"/>
        <end position="274"/>
    </location>
</feature>
<dbReference type="CDD" id="cd12164">
    <property type="entry name" value="GDH_like_2"/>
    <property type="match status" value="1"/>
</dbReference>
<evidence type="ECO:0000313" key="5">
    <source>
        <dbReference type="Proteomes" id="UP000540519"/>
    </source>
</evidence>
<dbReference type="PANTHER" id="PTHR43333:SF1">
    <property type="entry name" value="D-ISOMER SPECIFIC 2-HYDROXYACID DEHYDROGENASE NAD-BINDING DOMAIN-CONTAINING PROTEIN"/>
    <property type="match status" value="1"/>
</dbReference>
<protein>
    <submittedName>
        <fullName evidence="4">Glyoxylate/hydroxypyruvate reductase A</fullName>
    </submittedName>
</protein>
<dbReference type="Proteomes" id="UP000540519">
    <property type="component" value="Unassembled WGS sequence"/>
</dbReference>
<dbReference type="InterPro" id="IPR029753">
    <property type="entry name" value="D-isomer_DH_CS"/>
</dbReference>
<sequence length="309" mass="34780">MAIVIIRQDDKIELWKKALLAQQPDLEVYSYLEEHPKERIKMALVWKHPEGALANYPNLKLIASSGAGVDFIFEDETAPKNLPITRVVDDMLAKDMSEHVLAVILSHLKNLDRYRVNQTKGIWKPIQYRRISDFTVGIMGLGALGRELASDLVKYDFKVQGWANSKKEIEGVKCFVGESGFQGFLETTQILVCLLPLTDATSGILNKNLFKQLPNGAFVINVARGGHLVDEDLLEMLNNGYLSGAGLDVYHQEPLPKEHPFWSHEKIQMTPHYASVSDTNSVVPQILENYDRLLNGSSLLNEVMMDKGY</sequence>
<dbReference type="RefSeq" id="WP_155600250.1">
    <property type="nucleotide sequence ID" value="NZ_RCNR01000025.1"/>
</dbReference>
<dbReference type="InterPro" id="IPR006140">
    <property type="entry name" value="D-isomer_DH_NAD-bd"/>
</dbReference>
<comment type="caution">
    <text evidence="4">The sequence shown here is derived from an EMBL/GenBank/DDBJ whole genome shotgun (WGS) entry which is preliminary data.</text>
</comment>
<dbReference type="SUPFAM" id="SSF51735">
    <property type="entry name" value="NAD(P)-binding Rossmann-fold domains"/>
    <property type="match status" value="1"/>
</dbReference>
<accession>A0A7X3D2P4</accession>
<dbReference type="PROSITE" id="PS00671">
    <property type="entry name" value="D_2_HYDROXYACID_DH_3"/>
    <property type="match status" value="1"/>
</dbReference>
<proteinExistence type="predicted"/>
<dbReference type="GO" id="GO:0016616">
    <property type="term" value="F:oxidoreductase activity, acting on the CH-OH group of donors, NAD or NADP as acceptor"/>
    <property type="evidence" value="ECO:0007669"/>
    <property type="project" value="UniProtKB-ARBA"/>
</dbReference>
<dbReference type="PANTHER" id="PTHR43333">
    <property type="entry name" value="2-HACID_DH_C DOMAIN-CONTAINING PROTEIN"/>
    <property type="match status" value="1"/>
</dbReference>
<organism evidence="4 5">
    <name type="scientific">Zobellia amurskyensis</name>
    <dbReference type="NCBI Taxonomy" id="248905"/>
    <lineage>
        <taxon>Bacteria</taxon>
        <taxon>Pseudomonadati</taxon>
        <taxon>Bacteroidota</taxon>
        <taxon>Flavobacteriia</taxon>
        <taxon>Flavobacteriales</taxon>
        <taxon>Flavobacteriaceae</taxon>
        <taxon>Zobellia</taxon>
    </lineage>
</organism>
<evidence type="ECO:0000313" key="4">
    <source>
        <dbReference type="EMBL" id="MUH36798.1"/>
    </source>
</evidence>
<dbReference type="GO" id="GO:0051287">
    <property type="term" value="F:NAD binding"/>
    <property type="evidence" value="ECO:0007669"/>
    <property type="project" value="InterPro"/>
</dbReference>
<keyword evidence="1" id="KW-0560">Oxidoreductase</keyword>
<dbReference type="Pfam" id="PF02826">
    <property type="entry name" value="2-Hacid_dh_C"/>
    <property type="match status" value="1"/>
</dbReference>
<dbReference type="OrthoDB" id="9805416at2"/>
<evidence type="ECO:0000259" key="3">
    <source>
        <dbReference type="Pfam" id="PF02826"/>
    </source>
</evidence>
<evidence type="ECO:0000256" key="2">
    <source>
        <dbReference type="ARBA" id="ARBA00023027"/>
    </source>
</evidence>
<keyword evidence="5" id="KW-1185">Reference proteome</keyword>
<evidence type="ECO:0000256" key="1">
    <source>
        <dbReference type="ARBA" id="ARBA00023002"/>
    </source>
</evidence>
<gene>
    <name evidence="4" type="ORF">D9O36_13165</name>
</gene>